<evidence type="ECO:0000313" key="3">
    <source>
        <dbReference type="Proteomes" id="UP000250235"/>
    </source>
</evidence>
<feature type="compositionally biased region" description="Polar residues" evidence="1">
    <location>
        <begin position="12"/>
        <end position="21"/>
    </location>
</feature>
<evidence type="ECO:0000313" key="2">
    <source>
        <dbReference type="EMBL" id="KZV22342.1"/>
    </source>
</evidence>
<reference evidence="2 3" key="1">
    <citation type="journal article" date="2015" name="Proc. Natl. Acad. Sci. U.S.A.">
        <title>The resurrection genome of Boea hygrometrica: A blueprint for survival of dehydration.</title>
        <authorList>
            <person name="Xiao L."/>
            <person name="Yang G."/>
            <person name="Zhang L."/>
            <person name="Yang X."/>
            <person name="Zhao S."/>
            <person name="Ji Z."/>
            <person name="Zhou Q."/>
            <person name="Hu M."/>
            <person name="Wang Y."/>
            <person name="Chen M."/>
            <person name="Xu Y."/>
            <person name="Jin H."/>
            <person name="Xiao X."/>
            <person name="Hu G."/>
            <person name="Bao F."/>
            <person name="Hu Y."/>
            <person name="Wan P."/>
            <person name="Li L."/>
            <person name="Deng X."/>
            <person name="Kuang T."/>
            <person name="Xiang C."/>
            <person name="Zhu J.K."/>
            <person name="Oliver M.J."/>
            <person name="He Y."/>
        </authorList>
    </citation>
    <scope>NUCLEOTIDE SEQUENCE [LARGE SCALE GENOMIC DNA]</scope>
    <source>
        <strain evidence="3">cv. XS01</strain>
    </source>
</reference>
<accession>A0A2Z7AT08</accession>
<feature type="region of interest" description="Disordered" evidence="1">
    <location>
        <begin position="1"/>
        <end position="105"/>
    </location>
</feature>
<sequence>MNIEIPDVAQPVASTSISTSGHPAAGLSSPTTGHPVATPSQLASRPSTGEPVSRTISLVSPAGEPVESTSKPPADEESSAGALRVDDISSDVINQQGATVEPVDG</sequence>
<dbReference type="EMBL" id="KV014392">
    <property type="protein sequence ID" value="KZV22342.1"/>
    <property type="molecule type" value="Genomic_DNA"/>
</dbReference>
<feature type="compositionally biased region" description="Polar residues" evidence="1">
    <location>
        <begin position="28"/>
        <end position="47"/>
    </location>
</feature>
<gene>
    <name evidence="2" type="ORF">F511_20439</name>
</gene>
<dbReference type="AlphaFoldDB" id="A0A2Z7AT08"/>
<protein>
    <submittedName>
        <fullName evidence="2">Uncharacterized protein</fullName>
    </submittedName>
</protein>
<dbReference type="Proteomes" id="UP000250235">
    <property type="component" value="Unassembled WGS sequence"/>
</dbReference>
<organism evidence="2 3">
    <name type="scientific">Dorcoceras hygrometricum</name>
    <dbReference type="NCBI Taxonomy" id="472368"/>
    <lineage>
        <taxon>Eukaryota</taxon>
        <taxon>Viridiplantae</taxon>
        <taxon>Streptophyta</taxon>
        <taxon>Embryophyta</taxon>
        <taxon>Tracheophyta</taxon>
        <taxon>Spermatophyta</taxon>
        <taxon>Magnoliopsida</taxon>
        <taxon>eudicotyledons</taxon>
        <taxon>Gunneridae</taxon>
        <taxon>Pentapetalae</taxon>
        <taxon>asterids</taxon>
        <taxon>lamiids</taxon>
        <taxon>Lamiales</taxon>
        <taxon>Gesneriaceae</taxon>
        <taxon>Didymocarpoideae</taxon>
        <taxon>Trichosporeae</taxon>
        <taxon>Loxocarpinae</taxon>
        <taxon>Dorcoceras</taxon>
    </lineage>
</organism>
<keyword evidence="3" id="KW-1185">Reference proteome</keyword>
<name>A0A2Z7AT08_9LAMI</name>
<proteinExistence type="predicted"/>
<evidence type="ECO:0000256" key="1">
    <source>
        <dbReference type="SAM" id="MobiDB-lite"/>
    </source>
</evidence>